<dbReference type="EMBL" id="JSAN01000012">
    <property type="protein sequence ID" value="KIC74247.1"/>
    <property type="molecule type" value="Genomic_DNA"/>
</dbReference>
<comment type="caution">
    <text evidence="1">The sequence shown here is derived from an EMBL/GenBank/DDBJ whole genome shotgun (WGS) entry which is preliminary data.</text>
</comment>
<reference evidence="1 2" key="1">
    <citation type="journal article" date="2014" name="Mol. Biol. Evol.">
        <title>Massive expansion of Ubiquitination-related gene families within the Chlamydiae.</title>
        <authorList>
            <person name="Domman D."/>
            <person name="Collingro A."/>
            <person name="Lagkouvardos I."/>
            <person name="Gehre L."/>
            <person name="Weinmaier T."/>
            <person name="Rattei T."/>
            <person name="Subtil A."/>
            <person name="Horn M."/>
        </authorList>
    </citation>
    <scope>NUCLEOTIDE SEQUENCE [LARGE SCALE GENOMIC DNA]</scope>
    <source>
        <strain evidence="1 2">EI2</strain>
    </source>
</reference>
<dbReference type="AlphaFoldDB" id="A0A0C1K4J8"/>
<dbReference type="Proteomes" id="UP000031465">
    <property type="component" value="Unassembled WGS sequence"/>
</dbReference>
<name>A0A0C1K4J8_9BACT</name>
<organism evidence="1 2">
    <name type="scientific">Candidatus Protochlamydia amoebophila</name>
    <dbReference type="NCBI Taxonomy" id="362787"/>
    <lineage>
        <taxon>Bacteria</taxon>
        <taxon>Pseudomonadati</taxon>
        <taxon>Chlamydiota</taxon>
        <taxon>Chlamydiia</taxon>
        <taxon>Parachlamydiales</taxon>
        <taxon>Parachlamydiaceae</taxon>
        <taxon>Candidatus Protochlamydia</taxon>
    </lineage>
</organism>
<accession>A0A0C1K4J8</accession>
<gene>
    <name evidence="1" type="ORF">DB44_AM00050</name>
</gene>
<dbReference type="PANTHER" id="PTHR40940:SF2">
    <property type="entry name" value="BATD"/>
    <property type="match status" value="1"/>
</dbReference>
<evidence type="ECO:0000313" key="2">
    <source>
        <dbReference type="Proteomes" id="UP000031465"/>
    </source>
</evidence>
<sequence>MLLHFQSKALILIQILLIPIVSQKQVKTFKKPFDFSKKCNQMINPKKVNLLKRDIHGKKMIRALCIYFLSFMSTLSAVNIKVEASIDSQNNQENHPLSGIISITHQIQDEIDSNSFQIEGKPLSVTFIKNVNVSGELPKTIVSFYHFTLSPQAKGLYVLPPISVKIRDKIHSSPPSSYEVKELKSSLLNPKNSKFSSASIQLKRSSASNALIFKLEASIKGPTLLYPGQRTNLFYRISYNQSVDLTESLLPFIHADAFKKIGDAHIRDFQNGEITVQEISQEVEANQIGSFKLGPSSISGYSYQTNFFGKKNYQQPLLKAEAPAVYLQVKPFPLENKPYSFNGALGVVDVKIKMRTSSERQLEDKILIDMYISGVENLEDFRLPDFYCQPGFSGFFQFKDLPLTGEIKESSKYFQIELMPISTFINTIPSFEISSFDPVTSRYILKRTDPIPIDLKTMPMAPYPTISLEKENEIPNEKILWNPSSWPLSPLEIKNSQNLPRLSHNWTQTPWILLVIPLGIGWLTLQSYWKKLWDLKPKKIKKQSLILLEQALKIKKNSEKEILQLLEKATWWKVWEEGILPIKVTSLEDLSTQRKAGKMRQFIYQLQSLQYGPSTGMKIADIKVQAQKLLS</sequence>
<dbReference type="PATRIC" id="fig|362787.3.peg.133"/>
<dbReference type="PANTHER" id="PTHR40940">
    <property type="entry name" value="PROTEIN BATD-RELATED"/>
    <property type="match status" value="1"/>
</dbReference>
<evidence type="ECO:0008006" key="3">
    <source>
        <dbReference type="Google" id="ProtNLM"/>
    </source>
</evidence>
<protein>
    <recommendedName>
        <fullName evidence="3">Protein BatD</fullName>
    </recommendedName>
</protein>
<proteinExistence type="predicted"/>
<evidence type="ECO:0000313" key="1">
    <source>
        <dbReference type="EMBL" id="KIC74247.1"/>
    </source>
</evidence>
<dbReference type="InterPro" id="IPR025738">
    <property type="entry name" value="BatD"/>
</dbReference>